<keyword evidence="6 14" id="KW-0732">Signal</keyword>
<evidence type="ECO:0000259" key="16">
    <source>
        <dbReference type="Pfam" id="PF07715"/>
    </source>
</evidence>
<keyword evidence="7" id="KW-0408">Iron</keyword>
<dbReference type="AlphaFoldDB" id="A0A285ND95"/>
<dbReference type="Gene3D" id="2.40.170.20">
    <property type="entry name" value="TonB-dependent receptor, beta-barrel domain"/>
    <property type="match status" value="1"/>
</dbReference>
<keyword evidence="10 12" id="KW-0472">Membrane</keyword>
<evidence type="ECO:0000313" key="18">
    <source>
        <dbReference type="Proteomes" id="UP000219036"/>
    </source>
</evidence>
<organism evidence="17 18">
    <name type="scientific">Persephonella hydrogeniphila</name>
    <dbReference type="NCBI Taxonomy" id="198703"/>
    <lineage>
        <taxon>Bacteria</taxon>
        <taxon>Pseudomonadati</taxon>
        <taxon>Aquificota</taxon>
        <taxon>Aquificia</taxon>
        <taxon>Aquificales</taxon>
        <taxon>Hydrogenothermaceae</taxon>
        <taxon>Persephonella</taxon>
    </lineage>
</organism>
<comment type="similarity">
    <text evidence="12 13">Belongs to the TonB-dependent receptor family.</text>
</comment>
<dbReference type="EMBL" id="OBEI01000002">
    <property type="protein sequence ID" value="SNZ06927.1"/>
    <property type="molecule type" value="Genomic_DNA"/>
</dbReference>
<evidence type="ECO:0000256" key="5">
    <source>
        <dbReference type="ARBA" id="ARBA00022692"/>
    </source>
</evidence>
<feature type="signal peptide" evidence="14">
    <location>
        <begin position="1"/>
        <end position="17"/>
    </location>
</feature>
<evidence type="ECO:0000256" key="10">
    <source>
        <dbReference type="ARBA" id="ARBA00023136"/>
    </source>
</evidence>
<dbReference type="Proteomes" id="UP000219036">
    <property type="component" value="Unassembled WGS sequence"/>
</dbReference>
<keyword evidence="4" id="KW-0410">Iron transport</keyword>
<dbReference type="InterPro" id="IPR036942">
    <property type="entry name" value="Beta-barrel_TonB_sf"/>
</dbReference>
<keyword evidence="5 12" id="KW-0812">Transmembrane</keyword>
<keyword evidence="11 12" id="KW-0998">Cell outer membrane</keyword>
<comment type="subcellular location">
    <subcellularLocation>
        <location evidence="1 12">Cell outer membrane</location>
        <topology evidence="1 12">Multi-pass membrane protein</topology>
    </subcellularLocation>
</comment>
<evidence type="ECO:0000256" key="14">
    <source>
        <dbReference type="SAM" id="SignalP"/>
    </source>
</evidence>
<evidence type="ECO:0000256" key="13">
    <source>
        <dbReference type="RuleBase" id="RU003357"/>
    </source>
</evidence>
<reference evidence="18" key="1">
    <citation type="submission" date="2017-09" db="EMBL/GenBank/DDBJ databases">
        <authorList>
            <person name="Varghese N."/>
            <person name="Submissions S."/>
        </authorList>
    </citation>
    <scope>NUCLEOTIDE SEQUENCE [LARGE SCALE GENOMIC DNA]</scope>
    <source>
        <strain evidence="18">DSM 15103</strain>
    </source>
</reference>
<dbReference type="PANTHER" id="PTHR32552">
    <property type="entry name" value="FERRICHROME IRON RECEPTOR-RELATED"/>
    <property type="match status" value="1"/>
</dbReference>
<dbReference type="PROSITE" id="PS52016">
    <property type="entry name" value="TONB_DEPENDENT_REC_3"/>
    <property type="match status" value="1"/>
</dbReference>
<dbReference type="InterPro" id="IPR012910">
    <property type="entry name" value="Plug_dom"/>
</dbReference>
<feature type="domain" description="TonB-dependent receptor-like beta-barrel" evidence="15">
    <location>
        <begin position="220"/>
        <end position="667"/>
    </location>
</feature>
<dbReference type="InterPro" id="IPR039426">
    <property type="entry name" value="TonB-dep_rcpt-like"/>
</dbReference>
<evidence type="ECO:0000256" key="6">
    <source>
        <dbReference type="ARBA" id="ARBA00022729"/>
    </source>
</evidence>
<evidence type="ECO:0000256" key="8">
    <source>
        <dbReference type="ARBA" id="ARBA00023065"/>
    </source>
</evidence>
<accession>A0A285ND95</accession>
<keyword evidence="8" id="KW-0406">Ion transport</keyword>
<feature type="domain" description="TonB-dependent receptor plug" evidence="16">
    <location>
        <begin position="38"/>
        <end position="147"/>
    </location>
</feature>
<dbReference type="Pfam" id="PF07715">
    <property type="entry name" value="Plug"/>
    <property type="match status" value="1"/>
</dbReference>
<evidence type="ECO:0000256" key="4">
    <source>
        <dbReference type="ARBA" id="ARBA00022496"/>
    </source>
</evidence>
<keyword evidence="2 12" id="KW-0813">Transport</keyword>
<evidence type="ECO:0000256" key="7">
    <source>
        <dbReference type="ARBA" id="ARBA00023004"/>
    </source>
</evidence>
<keyword evidence="3 12" id="KW-1134">Transmembrane beta strand</keyword>
<keyword evidence="18" id="KW-1185">Reference proteome</keyword>
<evidence type="ECO:0000256" key="3">
    <source>
        <dbReference type="ARBA" id="ARBA00022452"/>
    </source>
</evidence>
<keyword evidence="9 13" id="KW-0798">TonB box</keyword>
<dbReference type="OrthoDB" id="101167at2"/>
<evidence type="ECO:0000256" key="11">
    <source>
        <dbReference type="ARBA" id="ARBA00023237"/>
    </source>
</evidence>
<sequence>MRRALLLSCLLSLSAFSQEVIKLEKTQITATRTERPELEIPAGVETVTKDEIDMERQYNVSEILESLPGVQAASKNGGYDVRLIIRGGGLKAPYAVREINILLDGVPITDPDGLSRLDFIDPQLLEEVDIVKGPNSTLYGANSAGGVVNFITISPFKFQGFKIRAGYGNYGTYMSRFLYGGNDGGNLFYNANFSYRKSDSWREWNRFETFQTTAKIGWLINDSSSLESTISFTKADLQLPGSLTKEEFEEDPTQQTSSAWRRSGRYSRIFFWSNKYTNEISDNLTLKSTFYIQRWTHYHPVFGRVNDGGSYVSGIDAQLEIKHKLFEKDALLLTGIQGRYDHYNSQRYLYQLCVLQSGDVDYCRNASRTNPIDYVLTDDRDRLYDDQKNRNYTAGIFVQETVHPTEKIIVDLGIRLDTVRFDIEKTSYYELKYWPGYYYKKLSTPEKSEASKTWNMVSPRVGVVYKFIPDWSIYGTISTGFQTPQDNELLQNPDLDASTTVNYEMGTRFANNRVYISSSIFLMKTDKEIVQTYDSGGERIYVNAGKTTKKGFEFEGKIRIIDGIFFGGSYTYYNFKYDSFVFQDRRGNTYDFSGNKLYYIPEYMYSLYLTGKHRSGFKFRAELNTWGPYYVDNANTEKYDDYKNITNVMIGYEKGKKWEVSFDVRNLFDKKYASQYIKSDTKDEYYIYPAPPRTYMVRASYKF</sequence>
<dbReference type="CDD" id="cd01347">
    <property type="entry name" value="ligand_gated_channel"/>
    <property type="match status" value="1"/>
</dbReference>
<dbReference type="GO" id="GO:0015344">
    <property type="term" value="F:siderophore uptake transmembrane transporter activity"/>
    <property type="evidence" value="ECO:0007669"/>
    <property type="project" value="TreeGrafter"/>
</dbReference>
<evidence type="ECO:0000256" key="12">
    <source>
        <dbReference type="PROSITE-ProRule" id="PRU01360"/>
    </source>
</evidence>
<evidence type="ECO:0000313" key="17">
    <source>
        <dbReference type="EMBL" id="SNZ06927.1"/>
    </source>
</evidence>
<dbReference type="InterPro" id="IPR000531">
    <property type="entry name" value="Beta-barrel_TonB"/>
</dbReference>
<evidence type="ECO:0000256" key="2">
    <source>
        <dbReference type="ARBA" id="ARBA00022448"/>
    </source>
</evidence>
<feature type="chain" id="PRO_5012108818" evidence="14">
    <location>
        <begin position="18"/>
        <end position="703"/>
    </location>
</feature>
<name>A0A285ND95_9AQUI</name>
<evidence type="ECO:0000256" key="1">
    <source>
        <dbReference type="ARBA" id="ARBA00004571"/>
    </source>
</evidence>
<dbReference type="Gene3D" id="2.170.130.10">
    <property type="entry name" value="TonB-dependent receptor, plug domain"/>
    <property type="match status" value="1"/>
</dbReference>
<evidence type="ECO:0000259" key="15">
    <source>
        <dbReference type="Pfam" id="PF00593"/>
    </source>
</evidence>
<dbReference type="Pfam" id="PF00593">
    <property type="entry name" value="TonB_dep_Rec_b-barrel"/>
    <property type="match status" value="1"/>
</dbReference>
<gene>
    <name evidence="17" type="ORF">SAMN06265182_0846</name>
</gene>
<dbReference type="InterPro" id="IPR037066">
    <property type="entry name" value="Plug_dom_sf"/>
</dbReference>
<dbReference type="SUPFAM" id="SSF56935">
    <property type="entry name" value="Porins"/>
    <property type="match status" value="1"/>
</dbReference>
<protein>
    <submittedName>
        <fullName evidence="17">Iron complex outermembrane recepter protein</fullName>
    </submittedName>
</protein>
<dbReference type="RefSeq" id="WP_097000018.1">
    <property type="nucleotide sequence ID" value="NZ_OBEI01000002.1"/>
</dbReference>
<proteinExistence type="inferred from homology"/>
<dbReference type="GO" id="GO:0009279">
    <property type="term" value="C:cell outer membrane"/>
    <property type="evidence" value="ECO:0007669"/>
    <property type="project" value="UniProtKB-SubCell"/>
</dbReference>
<evidence type="ECO:0000256" key="9">
    <source>
        <dbReference type="ARBA" id="ARBA00023077"/>
    </source>
</evidence>
<dbReference type="PANTHER" id="PTHR32552:SF68">
    <property type="entry name" value="FERRICHROME OUTER MEMBRANE TRANSPORTER_PHAGE RECEPTOR"/>
    <property type="match status" value="1"/>
</dbReference>